<evidence type="ECO:0000313" key="2">
    <source>
        <dbReference type="Proteomes" id="UP000827889"/>
    </source>
</evidence>
<feature type="region of interest" description="Disordered" evidence="1">
    <location>
        <begin position="263"/>
        <end position="283"/>
    </location>
</feature>
<evidence type="ECO:0000256" key="1">
    <source>
        <dbReference type="SAM" id="MobiDB-lite"/>
    </source>
</evidence>
<dbReference type="GeneID" id="115750030"/>
<protein>
    <submittedName>
        <fullName evidence="3 4">Protein EMBRYONIC FLOWER 1 isoform X1</fullName>
    </submittedName>
</protein>
<evidence type="ECO:0000313" key="5">
    <source>
        <dbReference type="RefSeq" id="XP_048133333.1"/>
    </source>
</evidence>
<sequence>MESFTQIESISIDLLGVAGKSNTKCEHFSIRKYVSGMRQKESKLCWPFKLEKDTLEVPKDMLPPLDVPKFRWWKCQTCIPDICVDSTPAEKAIDDSGFKCKCESARTNLLSQSQTATVASDFQQITNVGIASTGKSNATILPQSNGNDVCAPLYSKEKKDKEDQTCTLISKEVGVSQGKGTDAHGIHVNAESVLNQSNGNRSLHLSMLDCGVHEVVGRASSSEIIQLGKQPSNPDSVKVANGSEYGGVGLIDGVDDAITVQEKKHPSEELDEQDCPSSDSGDLSEDYFHAKTVGLRRRRYRKIRLLTDLLGKDDNTHPDQTRKVNAPCLATCDESVKIGTASATNCPMAAPDNVKKVFKKRKRSLPFDPDSKPMDSMTPSQESGKEIVFKDGAGNSSAIAESQIEDSELARMDSQTVRKNHWAKHKEDAVIRATIKKKKKNHVTEDYFLYKSGQIGAKPADVMFSFGHETSADAAREMNSFLFPVSKNERSLLCKDKTEMSQENGGQVSVAPPSSNPNPSRGMFMRTDSGVMQASPPPFWFIPTSDASVENRSHVSSKSCLLPPKVDKAYATQFGVASSFHWLEGAREDSLMLRNREARQIEPKRPSRCGSDAFLNKGVHDVISKGSTHKIPKVQTEKQNHALNLENSFCYMKPQMQDISGTSNREKATKSHEFSATMKQYHDEKSVKASEQTTVDDIPMEIVELMAKNQYERSLDGAGKNKLLPRTSKSIDSGSSRIVKECRNRELNLSQKESIPKRQIHSGNPRSVVVGKDFRSPMQKFVQDSSCPITNYATVGHVEGTPNTARHVMFSQDQGKSAKVRVCVTDPSRQGTNLNGTLNEDISRNKPSDTNFEHLQAPSRTHIPQQGDEPVHLSSSMMPTHMPFVYTIPPDGGLHSNHMDVQSYRPKTPPKVDMSWSQDPRLFSFSATNLEKPSKDFHFDSFSRTCVENPYASRHKGIEVENGYDSFDFRSNETIPAMHLLSLMHAGPSSGQNIDLGGNDRFSKYPSFPRGYHSREIPGRALSLHKPSDLLKCSSSGYCPTNFLPGRYHEHSAVPIVSASASFVQPDKFLGGDDEGRVRLPLKVRDKGKRKFSDLAGPTGGSTFSNRYPGMSDRGNLCRKSGNFFGMPNPRNFSLHEENSGMAKIDTHNRSETTWPPRCSSKPGICTINRNPADFSMPEAGNIYTIGRNDLKFEKKFRFPQKSGLANLDGLKEKSSMRLTGGFRIPQHQLG</sequence>
<feature type="region of interest" description="Disordered" evidence="1">
    <location>
        <begin position="363"/>
        <end position="383"/>
    </location>
</feature>
<proteinExistence type="predicted"/>
<reference evidence="3 4" key="1">
    <citation type="submission" date="2025-05" db="UniProtKB">
        <authorList>
            <consortium name="RefSeq"/>
        </authorList>
    </citation>
    <scope>IDENTIFICATION</scope>
    <source>
        <tissue evidence="3 4">Leaf</tissue>
    </source>
</reference>
<dbReference type="Proteomes" id="UP000827889">
    <property type="component" value="Chromosome 4"/>
</dbReference>
<dbReference type="RefSeq" id="XP_048133331.1">
    <property type="nucleotide sequence ID" value="XM_048277374.1"/>
</dbReference>
<evidence type="ECO:0000313" key="4">
    <source>
        <dbReference type="RefSeq" id="XP_048133332.1"/>
    </source>
</evidence>
<feature type="compositionally biased region" description="Polar residues" evidence="1">
    <location>
        <begin position="827"/>
        <end position="840"/>
    </location>
</feature>
<keyword evidence="2" id="KW-1185">Reference proteome</keyword>
<feature type="region of interest" description="Disordered" evidence="1">
    <location>
        <begin position="827"/>
        <end position="846"/>
    </location>
</feature>
<gene>
    <name evidence="3 4 5" type="primary">LOC115750030</name>
</gene>
<dbReference type="RefSeq" id="XP_048133332.1">
    <property type="nucleotide sequence ID" value="XM_048277375.1"/>
</dbReference>
<dbReference type="PANTHER" id="PTHR35504:SF1">
    <property type="entry name" value="PROTEIN EMBRYONIC FLOWER 1"/>
    <property type="match status" value="1"/>
</dbReference>
<organism evidence="2 5">
    <name type="scientific">Rhodamnia argentea</name>
    <dbReference type="NCBI Taxonomy" id="178133"/>
    <lineage>
        <taxon>Eukaryota</taxon>
        <taxon>Viridiplantae</taxon>
        <taxon>Streptophyta</taxon>
        <taxon>Embryophyta</taxon>
        <taxon>Tracheophyta</taxon>
        <taxon>Spermatophyta</taxon>
        <taxon>Magnoliopsida</taxon>
        <taxon>eudicotyledons</taxon>
        <taxon>Gunneridae</taxon>
        <taxon>Pentapetalae</taxon>
        <taxon>rosids</taxon>
        <taxon>malvids</taxon>
        <taxon>Myrtales</taxon>
        <taxon>Myrtaceae</taxon>
        <taxon>Myrtoideae</taxon>
        <taxon>Myrteae</taxon>
        <taxon>Australasian group</taxon>
        <taxon>Rhodamnia</taxon>
    </lineage>
</organism>
<dbReference type="RefSeq" id="XP_048133333.1">
    <property type="nucleotide sequence ID" value="XM_048277376.1"/>
</dbReference>
<feature type="compositionally biased region" description="Low complexity" evidence="1">
    <location>
        <begin position="508"/>
        <end position="519"/>
    </location>
</feature>
<accession>A0ABM3H9R1</accession>
<feature type="region of interest" description="Disordered" evidence="1">
    <location>
        <begin position="498"/>
        <end position="519"/>
    </location>
</feature>
<evidence type="ECO:0000313" key="3">
    <source>
        <dbReference type="RefSeq" id="XP_048133331.1"/>
    </source>
</evidence>
<dbReference type="PANTHER" id="PTHR35504">
    <property type="entry name" value="PROTEIN EMBRYONIC FLOWER 1"/>
    <property type="match status" value="1"/>
</dbReference>
<dbReference type="InterPro" id="IPR034583">
    <property type="entry name" value="EMF1"/>
</dbReference>
<name>A0ABM3H9R1_9MYRT</name>